<gene>
    <name evidence="1" type="ORF">SAMN05216529_111139</name>
</gene>
<organism evidence="1 2">
    <name type="scientific">Faecalicatena contorta</name>
    <dbReference type="NCBI Taxonomy" id="39482"/>
    <lineage>
        <taxon>Bacteria</taxon>
        <taxon>Bacillati</taxon>
        <taxon>Bacillota</taxon>
        <taxon>Clostridia</taxon>
        <taxon>Lachnospirales</taxon>
        <taxon>Lachnospiraceae</taxon>
        <taxon>Faecalicatena</taxon>
    </lineage>
</organism>
<reference evidence="2" key="1">
    <citation type="submission" date="2017-07" db="EMBL/GenBank/DDBJ databases">
        <authorList>
            <person name="Varghese N."/>
            <person name="Submissions S."/>
        </authorList>
    </citation>
    <scope>NUCLEOTIDE SEQUENCE [LARGE SCALE GENOMIC DNA]</scope>
    <source>
        <strain evidence="2">NLAE-zl-C134</strain>
    </source>
</reference>
<proteinExistence type="predicted"/>
<name>A0A315ZUT3_9FIRM</name>
<keyword evidence="2" id="KW-1185">Reference proteome</keyword>
<sequence length="82" mass="9534">MYLVTNISYKIIMKKVKVCKHCSNFDVKEIKYYAKDINCKLKFGCLGKCRGKCPELSGQYFGTIDGELLICSSKEEFFRQMK</sequence>
<evidence type="ECO:0008006" key="3">
    <source>
        <dbReference type="Google" id="ProtNLM"/>
    </source>
</evidence>
<dbReference type="Proteomes" id="UP000254051">
    <property type="component" value="Unassembled WGS sequence"/>
</dbReference>
<evidence type="ECO:0000313" key="1">
    <source>
        <dbReference type="EMBL" id="SUQ15354.1"/>
    </source>
</evidence>
<evidence type="ECO:0000313" key="2">
    <source>
        <dbReference type="Proteomes" id="UP000254051"/>
    </source>
</evidence>
<dbReference type="OrthoDB" id="1692944at2"/>
<dbReference type="AlphaFoldDB" id="A0A315ZUT3"/>
<dbReference type="EMBL" id="UHJJ01000011">
    <property type="protein sequence ID" value="SUQ15354.1"/>
    <property type="molecule type" value="Genomic_DNA"/>
</dbReference>
<accession>A0A315ZUT3</accession>
<protein>
    <recommendedName>
        <fullName evidence="3">DUF1450 domain-containing protein</fullName>
    </recommendedName>
</protein>
<dbReference type="RefSeq" id="WP_109713094.1">
    <property type="nucleotide sequence ID" value="NZ_QGDS01000011.1"/>
</dbReference>